<sequence>MSQEQEVDKLAIRLANAAVLPMVMKSAIELNLIDIISGSGDGVFLSRSDIASRLPTKNPEAPVLLDRMLRLLASHDILKCKVRTGENGQVERLYAAAPICKFFVKNEDGGSVASLLQLHHDKVAMEGWHHLSDSILEGGTPFSRAYGLRSAFEYIERDPNHGQLFNKAMSDNTTLIMKKMVDVYKGFQNEGLKVLVDVGGGIGANLGTITSKYPHIKGINFDLPHVVAHAPPITGVEHVGGDMFKKVPKGDAIFLKSVLHDWGDEDCVKILKKCFEALPKSGKVIITELIVPEIPENTVSSNIACELDLLMMVSHPGGRERTLKEFEALALKSGFSKYEVICPVYNSSVLEFRK</sequence>
<name>A0ACC0XSU4_9ROSI</name>
<accession>A0ACC0XSU4</accession>
<keyword evidence="2" id="KW-1185">Reference proteome</keyword>
<evidence type="ECO:0000313" key="1">
    <source>
        <dbReference type="EMBL" id="KAJ0024327.1"/>
    </source>
</evidence>
<dbReference type="Proteomes" id="UP001163603">
    <property type="component" value="Chromosome 10"/>
</dbReference>
<dbReference type="EMBL" id="CM047745">
    <property type="protein sequence ID" value="KAJ0024327.1"/>
    <property type="molecule type" value="Genomic_DNA"/>
</dbReference>
<comment type="caution">
    <text evidence="1">The sequence shown here is derived from an EMBL/GenBank/DDBJ whole genome shotgun (WGS) entry which is preliminary data.</text>
</comment>
<reference evidence="2" key="1">
    <citation type="journal article" date="2023" name="G3 (Bethesda)">
        <title>Genome assembly and association tests identify interacting loci associated with vigor, precocity, and sex in interspecific pistachio rootstocks.</title>
        <authorList>
            <person name="Palmer W."/>
            <person name="Jacygrad E."/>
            <person name="Sagayaradj S."/>
            <person name="Cavanaugh K."/>
            <person name="Han R."/>
            <person name="Bertier L."/>
            <person name="Beede B."/>
            <person name="Kafkas S."/>
            <person name="Golino D."/>
            <person name="Preece J."/>
            <person name="Michelmore R."/>
        </authorList>
    </citation>
    <scope>NUCLEOTIDE SEQUENCE [LARGE SCALE GENOMIC DNA]</scope>
</reference>
<gene>
    <name evidence="1" type="ORF">Pint_08156</name>
</gene>
<evidence type="ECO:0000313" key="2">
    <source>
        <dbReference type="Proteomes" id="UP001163603"/>
    </source>
</evidence>
<proteinExistence type="predicted"/>
<organism evidence="1 2">
    <name type="scientific">Pistacia integerrima</name>
    <dbReference type="NCBI Taxonomy" id="434235"/>
    <lineage>
        <taxon>Eukaryota</taxon>
        <taxon>Viridiplantae</taxon>
        <taxon>Streptophyta</taxon>
        <taxon>Embryophyta</taxon>
        <taxon>Tracheophyta</taxon>
        <taxon>Spermatophyta</taxon>
        <taxon>Magnoliopsida</taxon>
        <taxon>eudicotyledons</taxon>
        <taxon>Gunneridae</taxon>
        <taxon>Pentapetalae</taxon>
        <taxon>rosids</taxon>
        <taxon>malvids</taxon>
        <taxon>Sapindales</taxon>
        <taxon>Anacardiaceae</taxon>
        <taxon>Pistacia</taxon>
    </lineage>
</organism>
<protein>
    <submittedName>
        <fullName evidence="1">Uncharacterized protein</fullName>
    </submittedName>
</protein>